<name>A0A4Z0ADP8_9PSED</name>
<dbReference type="EMBL" id="QUZU01000082">
    <property type="protein sequence ID" value="TFY84118.1"/>
    <property type="molecule type" value="Genomic_DNA"/>
</dbReference>
<comment type="caution">
    <text evidence="1">The sequence shown here is derived from an EMBL/GenBank/DDBJ whole genome shotgun (WGS) entry which is preliminary data.</text>
</comment>
<organism evidence="1 2">
    <name type="scientific">Pseudomonas kairouanensis</name>
    <dbReference type="NCBI Taxonomy" id="2293832"/>
    <lineage>
        <taxon>Bacteria</taxon>
        <taxon>Pseudomonadati</taxon>
        <taxon>Pseudomonadota</taxon>
        <taxon>Gammaproteobacteria</taxon>
        <taxon>Pseudomonadales</taxon>
        <taxon>Pseudomonadaceae</taxon>
        <taxon>Pseudomonas</taxon>
    </lineage>
</organism>
<reference evidence="1 2" key="1">
    <citation type="journal article" date="2019" name="Syst. Appl. Microbiol.">
        <title>New species of pathogenic Pseudomonas isolated from citrus in Tunisia: Proposal of Pseudomonas kairouanensis sp. nov. and Pseudomonas nabeulensis sp. nov.</title>
        <authorList>
            <person name="Oueslati M."/>
            <person name="Mulet M."/>
            <person name="Gomila M."/>
            <person name="Berge O."/>
            <person name="Hajlaoui M.R."/>
            <person name="Lalucat J."/>
            <person name="Sadfi-Zouaoui N."/>
            <person name="Garcia-Valdes E."/>
        </authorList>
    </citation>
    <scope>NUCLEOTIDE SEQUENCE [LARGE SCALE GENOMIC DNA]</scope>
    <source>
        <strain evidence="1 2">KC12</strain>
    </source>
</reference>
<dbReference type="AlphaFoldDB" id="A0A4Z0ADP8"/>
<gene>
    <name evidence="1" type="ORF">DYL59_30775</name>
</gene>
<evidence type="ECO:0000313" key="1">
    <source>
        <dbReference type="EMBL" id="TFY84118.1"/>
    </source>
</evidence>
<dbReference type="Pfam" id="PF21983">
    <property type="entry name" value="NikA-like"/>
    <property type="match status" value="1"/>
</dbReference>
<proteinExistence type="predicted"/>
<accession>A0A4Z0ADP8</accession>
<evidence type="ECO:0000313" key="2">
    <source>
        <dbReference type="Proteomes" id="UP000297391"/>
    </source>
</evidence>
<dbReference type="Proteomes" id="UP000297391">
    <property type="component" value="Unassembled WGS sequence"/>
</dbReference>
<keyword evidence="2" id="KW-1185">Reference proteome</keyword>
<sequence length="123" mass="13944">MSKVKERAWVQLHTLISSATNAKARRNAKAAGMSLSRFVAALIESGEVVTAIDDLRPELRELNAWSGRLNSNINMLARHANKYRQDARSDLILIRLNELREDLRLITKKANSLQPKRGKPRND</sequence>
<evidence type="ECO:0008006" key="3">
    <source>
        <dbReference type="Google" id="ProtNLM"/>
    </source>
</evidence>
<dbReference type="InterPro" id="IPR053842">
    <property type="entry name" value="NikA-like"/>
</dbReference>
<protein>
    <recommendedName>
        <fullName evidence="3">Plasmid mobilization relaxosome protein MobC</fullName>
    </recommendedName>
</protein>
<dbReference type="RefSeq" id="WP_135292552.1">
    <property type="nucleotide sequence ID" value="NZ_QUZU01000082.1"/>
</dbReference>
<dbReference type="OrthoDB" id="681025at2"/>